<sequence>MQRPCLITDDEEILETRKIDLGYRQWKPDVLENKKPFDTFYVNTHHSKETKFQFRTRGSSKVKESLSSMVRGILDKPIISKEVIPPQTDGLVHR</sequence>
<protein>
    <submittedName>
        <fullName evidence="1">Uncharacterized protein</fullName>
    </submittedName>
</protein>
<reference evidence="1" key="1">
    <citation type="journal article" date="2020" name="Nature">
        <title>Giant virus diversity and host interactions through global metagenomics.</title>
        <authorList>
            <person name="Schulz F."/>
            <person name="Roux S."/>
            <person name="Paez-Espino D."/>
            <person name="Jungbluth S."/>
            <person name="Walsh D.A."/>
            <person name="Denef V.J."/>
            <person name="McMahon K.D."/>
            <person name="Konstantinidis K.T."/>
            <person name="Eloe-Fadrosh E.A."/>
            <person name="Kyrpides N.C."/>
            <person name="Woyke T."/>
        </authorList>
    </citation>
    <scope>NUCLEOTIDE SEQUENCE</scope>
    <source>
        <strain evidence="1">GVMAG-M-3300013285-6</strain>
    </source>
</reference>
<evidence type="ECO:0000313" key="1">
    <source>
        <dbReference type="EMBL" id="QHS92195.1"/>
    </source>
</evidence>
<dbReference type="AlphaFoldDB" id="A0A6C0BIM0"/>
<proteinExistence type="predicted"/>
<dbReference type="EMBL" id="MN739172">
    <property type="protein sequence ID" value="QHS92195.1"/>
    <property type="molecule type" value="Genomic_DNA"/>
</dbReference>
<accession>A0A6C0BIM0</accession>
<organism evidence="1">
    <name type="scientific">viral metagenome</name>
    <dbReference type="NCBI Taxonomy" id="1070528"/>
    <lineage>
        <taxon>unclassified sequences</taxon>
        <taxon>metagenomes</taxon>
        <taxon>organismal metagenomes</taxon>
    </lineage>
</organism>
<name>A0A6C0BIM0_9ZZZZ</name>